<dbReference type="InterPro" id="IPR035969">
    <property type="entry name" value="Rab-GAP_TBC_sf"/>
</dbReference>
<name>A0A7D9J4F8_PARCT</name>
<evidence type="ECO:0000313" key="1">
    <source>
        <dbReference type="EMBL" id="CAB4021632.1"/>
    </source>
</evidence>
<dbReference type="PANTHER" id="PTHR47219">
    <property type="entry name" value="RAB GTPASE-ACTIVATING PROTEIN 1-LIKE"/>
    <property type="match status" value="1"/>
</dbReference>
<dbReference type="InterPro" id="IPR050302">
    <property type="entry name" value="Rab_GAP_TBC_domain"/>
</dbReference>
<dbReference type="InterPro" id="IPR000195">
    <property type="entry name" value="Rab-GAP-TBC_dom"/>
</dbReference>
<dbReference type="SUPFAM" id="SSF47923">
    <property type="entry name" value="Ypt/Rab-GAP domain of gyp1p"/>
    <property type="match status" value="1"/>
</dbReference>
<comment type="caution">
    <text evidence="1">The sequence shown here is derived from an EMBL/GenBank/DDBJ whole genome shotgun (WGS) entry which is preliminary data.</text>
</comment>
<dbReference type="AlphaFoldDB" id="A0A7D9J4F8"/>
<dbReference type="PANTHER" id="PTHR47219:SF9">
    <property type="entry name" value="GTPASE ACTIVATING PROTEIN AND CENTROSOME-ASSOCIATED, ISOFORM B"/>
    <property type="match status" value="1"/>
</dbReference>
<evidence type="ECO:0000313" key="2">
    <source>
        <dbReference type="Proteomes" id="UP001152795"/>
    </source>
</evidence>
<protein>
    <submittedName>
        <fullName evidence="1">USP6 N-terminal</fullName>
    </submittedName>
</protein>
<dbReference type="EMBL" id="CACRXK020011537">
    <property type="protein sequence ID" value="CAB4021632.1"/>
    <property type="molecule type" value="Genomic_DNA"/>
</dbReference>
<dbReference type="PROSITE" id="PS50086">
    <property type="entry name" value="TBC_RABGAP"/>
    <property type="match status" value="1"/>
</dbReference>
<gene>
    <name evidence="1" type="ORF">PACLA_8A038070</name>
</gene>
<proteinExistence type="predicted"/>
<dbReference type="OrthoDB" id="5985259at2759"/>
<dbReference type="GO" id="GO:0031267">
    <property type="term" value="F:small GTPase binding"/>
    <property type="evidence" value="ECO:0007669"/>
    <property type="project" value="TreeGrafter"/>
</dbReference>
<keyword evidence="2" id="KW-1185">Reference proteome</keyword>
<sequence length="167" mass="19473">MLVSLFERPKYLSGYFDSTLSKIQRHSQVFERLLSQKMPRLYRHLKENGIDPLLYITPWFMALYTSLPCWDSVLTIWDLLLLEGVSVIFQTSLGILHIISDELLSRTGIAQILPILLRLPAERLKRSYFVPVMWRWTIFSWEVNAVLAIITDTSNVQSNQGDVHQCF</sequence>
<dbReference type="Gene3D" id="1.10.472.80">
    <property type="entry name" value="Ypt/Rab-GAP domain of gyp1p, domain 3"/>
    <property type="match status" value="1"/>
</dbReference>
<organism evidence="1 2">
    <name type="scientific">Paramuricea clavata</name>
    <name type="common">Red gorgonian</name>
    <name type="synonym">Violescent sea-whip</name>
    <dbReference type="NCBI Taxonomy" id="317549"/>
    <lineage>
        <taxon>Eukaryota</taxon>
        <taxon>Metazoa</taxon>
        <taxon>Cnidaria</taxon>
        <taxon>Anthozoa</taxon>
        <taxon>Octocorallia</taxon>
        <taxon>Malacalcyonacea</taxon>
        <taxon>Plexauridae</taxon>
        <taxon>Paramuricea</taxon>
    </lineage>
</organism>
<dbReference type="FunFam" id="1.10.472.80:FF:000008">
    <property type="entry name" value="TBC1 domain family member 10A"/>
    <property type="match status" value="1"/>
</dbReference>
<dbReference type="GO" id="GO:0005096">
    <property type="term" value="F:GTPase activator activity"/>
    <property type="evidence" value="ECO:0007669"/>
    <property type="project" value="TreeGrafter"/>
</dbReference>
<reference evidence="1" key="1">
    <citation type="submission" date="2020-04" db="EMBL/GenBank/DDBJ databases">
        <authorList>
            <person name="Alioto T."/>
            <person name="Alioto T."/>
            <person name="Gomez Garrido J."/>
        </authorList>
    </citation>
    <scope>NUCLEOTIDE SEQUENCE</scope>
    <source>
        <strain evidence="1">A484AB</strain>
    </source>
</reference>
<dbReference type="Proteomes" id="UP001152795">
    <property type="component" value="Unassembled WGS sequence"/>
</dbReference>
<accession>A0A7D9J4F8</accession>
<dbReference type="Pfam" id="PF00566">
    <property type="entry name" value="RabGAP-TBC"/>
    <property type="match status" value="1"/>
</dbReference>